<keyword evidence="3 6" id="KW-0812">Transmembrane</keyword>
<evidence type="ECO:0000313" key="7">
    <source>
        <dbReference type="Ensembl" id="ENSXETP00000104403"/>
    </source>
</evidence>
<feature type="transmembrane region" description="Helical" evidence="6">
    <location>
        <begin position="359"/>
        <end position="384"/>
    </location>
</feature>
<dbReference type="CDD" id="cd17485">
    <property type="entry name" value="MFS_MFSD3"/>
    <property type="match status" value="1"/>
</dbReference>
<evidence type="ECO:0000256" key="4">
    <source>
        <dbReference type="ARBA" id="ARBA00022989"/>
    </source>
</evidence>
<dbReference type="InParanoid" id="A0A803J955"/>
<evidence type="ECO:0000256" key="5">
    <source>
        <dbReference type="ARBA" id="ARBA00023136"/>
    </source>
</evidence>
<dbReference type="InterPro" id="IPR036259">
    <property type="entry name" value="MFS_trans_sf"/>
</dbReference>
<dbReference type="Ensembl" id="ENSXETT00000116372">
    <property type="protein sequence ID" value="ENSXETP00000104403"/>
    <property type="gene ID" value="ENSXETG00000045073"/>
</dbReference>
<feature type="transmembrane region" description="Helical" evidence="6">
    <location>
        <begin position="410"/>
        <end position="441"/>
    </location>
</feature>
<dbReference type="AlphaFoldDB" id="A0A803J955"/>
<feature type="transmembrane region" description="Helical" evidence="6">
    <location>
        <begin position="135"/>
        <end position="156"/>
    </location>
</feature>
<dbReference type="InterPro" id="IPR004752">
    <property type="entry name" value="AmpG_permease/AT-1"/>
</dbReference>
<sequence>MPHTYVLLGVLYLVQGFPYGLQSGLLPVLLRTKGLSLSHIGLTRILYLPWLLKVLWSPLIDRQWSRRTWLLLSTGGLSLCCLLCSMLPPGADFSLLAWLLLLMHVLSSLQDVVVDAVAVAALTQEQVGLGNSLQVVAYKLGSVIAGGGALTVLELLGWRQVFLLLTLGYLLGALCALSSTAILRPNPQQPKVHKQPSEGATLGDLAVKVFRVPGTSWAAAFVLIYKLGEQGSLSMVPLLLLDHGVSPAKLGFWNGIVSLGLSIAGSALGGALLSRGRPLSSVSLGILPVSLGILPVSLGILPVSLGILPVSLGILPVSLGILPVSLGILPVSLGILPVSLGILPVSLGILPVSFCPADLVLLTVVAQHFLAGVVTTVTFSLMMYCTQQAEHHVQAAHYSLLSSAEVLGKVFFGAVSGIVVDCLGVSVSFCLFIALSCAPLLHLHKPPLFLR</sequence>
<feature type="transmembrane region" description="Helical" evidence="6">
    <location>
        <begin position="285"/>
        <end position="308"/>
    </location>
</feature>
<feature type="transmembrane region" description="Helical" evidence="6">
    <location>
        <begin position="328"/>
        <end position="352"/>
    </location>
</feature>
<comment type="subcellular location">
    <subcellularLocation>
        <location evidence="1">Membrane</location>
        <topology evidence="1">Multi-pass membrane protein</topology>
    </subcellularLocation>
</comment>
<dbReference type="GeneTree" id="ENSGT00940000154019"/>
<organism evidence="7">
    <name type="scientific">Xenopus tropicalis</name>
    <name type="common">Western clawed frog</name>
    <name type="synonym">Silurana tropicalis</name>
    <dbReference type="NCBI Taxonomy" id="8364"/>
    <lineage>
        <taxon>Eukaryota</taxon>
        <taxon>Metazoa</taxon>
        <taxon>Chordata</taxon>
        <taxon>Craniata</taxon>
        <taxon>Vertebrata</taxon>
        <taxon>Euteleostomi</taxon>
        <taxon>Amphibia</taxon>
        <taxon>Batrachia</taxon>
        <taxon>Anura</taxon>
        <taxon>Pipoidea</taxon>
        <taxon>Pipidae</taxon>
        <taxon>Xenopodinae</taxon>
        <taxon>Xenopus</taxon>
        <taxon>Silurana</taxon>
    </lineage>
</organism>
<feature type="transmembrane region" description="Helical" evidence="6">
    <location>
        <begin position="40"/>
        <end position="56"/>
    </location>
</feature>
<dbReference type="PANTHER" id="PTHR12778:SF10">
    <property type="entry name" value="MAJOR FACILITATOR SUPERFAMILY DOMAIN-CONTAINING PROTEIN 3"/>
    <property type="match status" value="1"/>
</dbReference>
<dbReference type="GO" id="GO:0016020">
    <property type="term" value="C:membrane"/>
    <property type="evidence" value="ECO:0007669"/>
    <property type="project" value="UniProtKB-SubCell"/>
</dbReference>
<dbReference type="PANTHER" id="PTHR12778">
    <property type="entry name" value="SOLUTE CARRIER FAMILY 33 ACETYL-COA TRANSPORTER -RELATED"/>
    <property type="match status" value="1"/>
</dbReference>
<evidence type="ECO:0000256" key="1">
    <source>
        <dbReference type="ARBA" id="ARBA00004141"/>
    </source>
</evidence>
<name>A0A803J955_XENTR</name>
<dbReference type="FunCoup" id="A0A803J955">
    <property type="interactions" value="64"/>
</dbReference>
<dbReference type="Pfam" id="PF07690">
    <property type="entry name" value="MFS_1"/>
    <property type="match status" value="1"/>
</dbReference>
<keyword evidence="2" id="KW-0813">Transport</keyword>
<evidence type="ECO:0000256" key="2">
    <source>
        <dbReference type="ARBA" id="ARBA00022448"/>
    </source>
</evidence>
<feature type="transmembrane region" description="Helical" evidence="6">
    <location>
        <begin position="68"/>
        <end position="89"/>
    </location>
</feature>
<dbReference type="SUPFAM" id="SSF103473">
    <property type="entry name" value="MFS general substrate transporter"/>
    <property type="match status" value="1"/>
</dbReference>
<keyword evidence="4 6" id="KW-1133">Transmembrane helix</keyword>
<dbReference type="GO" id="GO:0022857">
    <property type="term" value="F:transmembrane transporter activity"/>
    <property type="evidence" value="ECO:0007669"/>
    <property type="project" value="InterPro"/>
</dbReference>
<evidence type="ECO:0000256" key="6">
    <source>
        <dbReference type="SAM" id="Phobius"/>
    </source>
</evidence>
<proteinExistence type="predicted"/>
<dbReference type="Gene3D" id="1.20.1250.20">
    <property type="entry name" value="MFS general substrate transporter like domains"/>
    <property type="match status" value="1"/>
</dbReference>
<accession>A0A803J955</accession>
<feature type="transmembrane region" description="Helical" evidence="6">
    <location>
        <begin position="250"/>
        <end position="273"/>
    </location>
</feature>
<keyword evidence="5 6" id="KW-0472">Membrane</keyword>
<evidence type="ECO:0000256" key="3">
    <source>
        <dbReference type="ARBA" id="ARBA00022692"/>
    </source>
</evidence>
<reference evidence="7" key="1">
    <citation type="journal article" date="2010" name="Science">
        <title>The genome of the Western clawed frog Xenopus tropicalis.</title>
        <authorList>
            <person name="Hellsten U."/>
            <person name="Harland R.M."/>
            <person name="Gilchrist M.J."/>
            <person name="Hendrix D."/>
            <person name="Jurka J."/>
            <person name="Kapitonov V."/>
            <person name="Ovcharenko I."/>
            <person name="Putnam N.H."/>
            <person name="Shu S."/>
            <person name="Taher L."/>
            <person name="Blitz I.L."/>
            <person name="Blumberg B."/>
            <person name="Dichmann D.S."/>
            <person name="Dubchak I."/>
            <person name="Amaya E."/>
            <person name="Detter J.C."/>
            <person name="Fletcher R."/>
            <person name="Gerhard D.S."/>
            <person name="Goodstein D."/>
            <person name="Graves T."/>
            <person name="Grigoriev I.V."/>
            <person name="Grimwood J."/>
            <person name="Kawashima T."/>
            <person name="Lindquist E."/>
            <person name="Lucas S.M."/>
            <person name="Mead P.E."/>
            <person name="Mitros T."/>
            <person name="Ogino H."/>
            <person name="Ohta Y."/>
            <person name="Poliakov A.V."/>
            <person name="Pollet N."/>
            <person name="Robert J."/>
            <person name="Salamov A."/>
            <person name="Sater A.K."/>
            <person name="Schmutz J."/>
            <person name="Terry A."/>
            <person name="Vize P.D."/>
            <person name="Warren W.C."/>
            <person name="Wells D."/>
            <person name="Wills A."/>
            <person name="Wilson R.K."/>
            <person name="Zimmerman L.B."/>
            <person name="Zorn A.M."/>
            <person name="Grainger R."/>
            <person name="Grammer T."/>
            <person name="Khokha M.K."/>
            <person name="Richardson P.M."/>
            <person name="Rokhsar D.S."/>
        </authorList>
    </citation>
    <scope>NUCLEOTIDE SEQUENCE [LARGE SCALE GENOMIC DNA]</scope>
    <source>
        <strain evidence="7">Nigerian</strain>
    </source>
</reference>
<reference evidence="7" key="2">
    <citation type="submission" date="2021-03" db="UniProtKB">
        <authorList>
            <consortium name="Ensembl"/>
        </authorList>
    </citation>
    <scope>IDENTIFICATION</scope>
</reference>
<protein>
    <recommendedName>
        <fullName evidence="8">Major facilitator superfamily domain-containing protein 3</fullName>
    </recommendedName>
</protein>
<feature type="transmembrane region" description="Helical" evidence="6">
    <location>
        <begin position="162"/>
        <end position="184"/>
    </location>
</feature>
<dbReference type="InterPro" id="IPR011701">
    <property type="entry name" value="MFS"/>
</dbReference>
<evidence type="ECO:0008006" key="8">
    <source>
        <dbReference type="Google" id="ProtNLM"/>
    </source>
</evidence>